<organism evidence="1 2">
    <name type="scientific">Pedobacter cryophilus</name>
    <dbReference type="NCBI Taxonomy" id="2571271"/>
    <lineage>
        <taxon>Bacteria</taxon>
        <taxon>Pseudomonadati</taxon>
        <taxon>Bacteroidota</taxon>
        <taxon>Sphingobacteriia</taxon>
        <taxon>Sphingobacteriales</taxon>
        <taxon>Sphingobacteriaceae</taxon>
        <taxon>Pedobacter</taxon>
    </lineage>
</organism>
<reference evidence="1 2" key="1">
    <citation type="submission" date="2019-04" db="EMBL/GenBank/DDBJ databases">
        <title>Pedobacter sp. AR-3-17 sp. nov., isolated from Arctic soil.</title>
        <authorList>
            <person name="Dahal R.H."/>
            <person name="Kim D.-U."/>
        </authorList>
    </citation>
    <scope>NUCLEOTIDE SEQUENCE [LARGE SCALE GENOMIC DNA]</scope>
    <source>
        <strain evidence="1 2">AR-3-17</strain>
    </source>
</reference>
<dbReference type="EMBL" id="SWBP01000001">
    <property type="protein sequence ID" value="TKC00328.1"/>
    <property type="molecule type" value="Genomic_DNA"/>
</dbReference>
<comment type="caution">
    <text evidence="1">The sequence shown here is derived from an EMBL/GenBank/DDBJ whole genome shotgun (WGS) entry which is preliminary data.</text>
</comment>
<gene>
    <name evidence="1" type="ORF">FA046_01210</name>
</gene>
<keyword evidence="2" id="KW-1185">Reference proteome</keyword>
<evidence type="ECO:0008006" key="3">
    <source>
        <dbReference type="Google" id="ProtNLM"/>
    </source>
</evidence>
<dbReference type="Proteomes" id="UP000308181">
    <property type="component" value="Unassembled WGS sequence"/>
</dbReference>
<proteinExistence type="predicted"/>
<accession>A0A4U1C9K3</accession>
<evidence type="ECO:0000313" key="2">
    <source>
        <dbReference type="Proteomes" id="UP000308181"/>
    </source>
</evidence>
<dbReference type="AlphaFoldDB" id="A0A4U1C9K3"/>
<evidence type="ECO:0000313" key="1">
    <source>
        <dbReference type="EMBL" id="TKC00328.1"/>
    </source>
</evidence>
<protein>
    <recommendedName>
        <fullName evidence="3">Antitoxin</fullName>
    </recommendedName>
</protein>
<sequence>MTVKYLIYEKGNKTAVQMSLEDYHALLASANILPDYVINGIKKGQEEGKLGMTKSTEEVMNKYKS</sequence>
<name>A0A4U1C9K3_9SPHI</name>